<dbReference type="SUPFAM" id="SSF56672">
    <property type="entry name" value="DNA/RNA polymerases"/>
    <property type="match status" value="1"/>
</dbReference>
<dbReference type="GO" id="GO:0003824">
    <property type="term" value="F:catalytic activity"/>
    <property type="evidence" value="ECO:0007669"/>
    <property type="project" value="InterPro"/>
</dbReference>
<dbReference type="Gene3D" id="3.60.10.10">
    <property type="entry name" value="Endonuclease/exonuclease/phosphatase"/>
    <property type="match status" value="1"/>
</dbReference>
<evidence type="ECO:0000313" key="3">
    <source>
        <dbReference type="EMBL" id="MBA4659883.1"/>
    </source>
</evidence>
<dbReference type="InterPro" id="IPR005135">
    <property type="entry name" value="Endo/exonuclease/phosphatase"/>
</dbReference>
<feature type="signal peptide" evidence="1">
    <location>
        <begin position="1"/>
        <end position="25"/>
    </location>
</feature>
<sequence>MIGEMLLLAGCWCLMFRLLSWNVRGINDLCKRDILKSFLRDWKCDLICLQETKLETVSLTTIRSLWGHYSVGFVFLKAVGASGGIIVMWDKNTFNLVSSFQGEFSITCILQTVEGGFSWAFTGVYGPQDRFDKLRFWEELQRTKDSWPGPWCLGGDFNEILYPQERSTGLCPMNTMQEFHDFINYSALVDLPLRGGEFTWSRSGGEAVCSRLDRFLVSVEWEEQFPDSIQNRLPRPLSDHFPLTLESKKLVRGKAPFKFENMWLKAEGFTDLIKKWWEEEEVTGFASFVLASKLKVVKEELKKWNREVFGDVRLKKFSLLGSINALDAKEESIGLSNEDADRRRREREELGRVLHLEEISWRQKSRALWLKEGDRNTRFFHRTANFRRRFNFMASLVVDGIRCDSIESIKNSAQGFFRELFTENEPWRPKVDGLLLPSLSNASREILERHFDEEEVTKALFECCGDKAPGPDGMTMAFLQANWDVVRGDVLKTFSEFHLNGKFVASLNATFIGLIPKKADAQNIKDYRPISLIGCIYKLLSKVLARRLRGVIGSLISENQNAFVGGRQIMDGVLIANELIDSRIKSGKPGVICKLDIEKAYDHVNWDLLSYIMRRMGFGERWIAWIRHCISTVSFAVLVNGSPTQFFSASRGLRQGDPISPLLFLLVMEVFSRMMEAATSAGLLSGFSVGRGDAITTVSHLLFADDTIIFCDNACEQILNLRGILIWFEAVSGLRVNLSKSSISSVGQVDNICLLAGILSCSIESFPSSYLGLPLGAKFKDKSIWEPVIERFERRLSGWKSKYLSKGGRLTLVKSVLSSIPTYFLSLFPLPASVARKLESIQRKFLWGSFGSDFKFHLVKWNIIKNPLPVGGLGVRDLRLFNVALLGKWLWRFLTEKVSLWRRVVRSKYGDIGFGWFPSRPRGVYGQSLWRFIFRGWGSFYQLFSFRVGDGSSISFWHDRWCEEGPLRDLFPSLYVLAVNRNASIADYYQIGPGGVVWSPIFIRDAFVDDSILTSFLNKLNEVKPQEASDKVSWDLNVKGVFTVKSYYFKLLSYSPIAIQASDIGMFPWKIIWKNLAPLKVSVFVWEASHGSILTCDNLQKRGIVLVNRCPLCKEDLESADHLLLHCHFARALWNLAFSCLGTSWVVSRSIRDHLLAWEGAFGRKAREKCILSIPHVIFWTIWRERNKRVFEGEETPLQHIKDVIIKTLFFWDSANFCQSSFEVIDFVDRFHIGCT</sequence>
<feature type="domain" description="Reverse transcriptase" evidence="2">
    <location>
        <begin position="496"/>
        <end position="775"/>
    </location>
</feature>
<proteinExistence type="predicted"/>
<dbReference type="Pfam" id="PF13966">
    <property type="entry name" value="zf-RVT"/>
    <property type="match status" value="1"/>
</dbReference>
<evidence type="ECO:0000259" key="2">
    <source>
        <dbReference type="PROSITE" id="PS50878"/>
    </source>
</evidence>
<name>A0A7C9E9R1_OPUST</name>
<dbReference type="PROSITE" id="PS50878">
    <property type="entry name" value="RT_POL"/>
    <property type="match status" value="1"/>
</dbReference>
<keyword evidence="1" id="KW-0732">Signal</keyword>
<protein>
    <recommendedName>
        <fullName evidence="2">Reverse transcriptase domain-containing protein</fullName>
    </recommendedName>
</protein>
<dbReference type="PANTHER" id="PTHR33116">
    <property type="entry name" value="REVERSE TRANSCRIPTASE ZINC-BINDING DOMAIN-CONTAINING PROTEIN-RELATED-RELATED"/>
    <property type="match status" value="1"/>
</dbReference>
<dbReference type="InterPro" id="IPR026960">
    <property type="entry name" value="RVT-Znf"/>
</dbReference>
<accession>A0A7C9E9R1</accession>
<reference evidence="3" key="1">
    <citation type="journal article" date="2013" name="J. Plant Res.">
        <title>Effect of fungi and light on seed germination of three Opuntia species from semiarid lands of central Mexico.</title>
        <authorList>
            <person name="Delgado-Sanchez P."/>
            <person name="Jimenez-Bremont J.F."/>
            <person name="Guerrero-Gonzalez Mde L."/>
            <person name="Flores J."/>
        </authorList>
    </citation>
    <scope>NUCLEOTIDE SEQUENCE</scope>
    <source>
        <tissue evidence="3">Cladode</tissue>
    </source>
</reference>
<dbReference type="SUPFAM" id="SSF56219">
    <property type="entry name" value="DNase I-like"/>
    <property type="match status" value="1"/>
</dbReference>
<dbReference type="PANTHER" id="PTHR33116:SF78">
    <property type="entry name" value="OS12G0587133 PROTEIN"/>
    <property type="match status" value="1"/>
</dbReference>
<dbReference type="EMBL" id="GISG01205437">
    <property type="protein sequence ID" value="MBA4659883.1"/>
    <property type="molecule type" value="Transcribed_RNA"/>
</dbReference>
<dbReference type="InterPro" id="IPR043502">
    <property type="entry name" value="DNA/RNA_pol_sf"/>
</dbReference>
<organism evidence="3">
    <name type="scientific">Opuntia streptacantha</name>
    <name type="common">Prickly pear cactus</name>
    <name type="synonym">Opuntia cardona</name>
    <dbReference type="NCBI Taxonomy" id="393608"/>
    <lineage>
        <taxon>Eukaryota</taxon>
        <taxon>Viridiplantae</taxon>
        <taxon>Streptophyta</taxon>
        <taxon>Embryophyta</taxon>
        <taxon>Tracheophyta</taxon>
        <taxon>Spermatophyta</taxon>
        <taxon>Magnoliopsida</taxon>
        <taxon>eudicotyledons</taxon>
        <taxon>Gunneridae</taxon>
        <taxon>Pentapetalae</taxon>
        <taxon>Caryophyllales</taxon>
        <taxon>Cactineae</taxon>
        <taxon>Cactaceae</taxon>
        <taxon>Opuntioideae</taxon>
        <taxon>Opuntia</taxon>
    </lineage>
</organism>
<dbReference type="Pfam" id="PF00078">
    <property type="entry name" value="RVT_1"/>
    <property type="match status" value="1"/>
</dbReference>
<dbReference type="InterPro" id="IPR036691">
    <property type="entry name" value="Endo/exonu/phosph_ase_sf"/>
</dbReference>
<dbReference type="AlphaFoldDB" id="A0A7C9E9R1"/>
<evidence type="ECO:0000256" key="1">
    <source>
        <dbReference type="SAM" id="SignalP"/>
    </source>
</evidence>
<dbReference type="CDD" id="cd01650">
    <property type="entry name" value="RT_nLTR_like"/>
    <property type="match status" value="1"/>
</dbReference>
<dbReference type="Pfam" id="PF03372">
    <property type="entry name" value="Exo_endo_phos"/>
    <property type="match status" value="1"/>
</dbReference>
<dbReference type="InterPro" id="IPR000477">
    <property type="entry name" value="RT_dom"/>
</dbReference>
<reference evidence="3" key="2">
    <citation type="submission" date="2020-07" db="EMBL/GenBank/DDBJ databases">
        <authorList>
            <person name="Vera ALvarez R."/>
            <person name="Arias-Moreno D.M."/>
            <person name="Jimenez-Jacinto V."/>
            <person name="Jimenez-Bremont J.F."/>
            <person name="Swaminathan K."/>
            <person name="Moose S.P."/>
            <person name="Guerrero-Gonzalez M.L."/>
            <person name="Marino-Ramirez L."/>
            <person name="Landsman D."/>
            <person name="Rodriguez-Kessler M."/>
            <person name="Delgado-Sanchez P."/>
        </authorList>
    </citation>
    <scope>NUCLEOTIDE SEQUENCE</scope>
    <source>
        <tissue evidence="3">Cladode</tissue>
    </source>
</reference>
<feature type="chain" id="PRO_5027902984" description="Reverse transcriptase domain-containing protein" evidence="1">
    <location>
        <begin position="26"/>
        <end position="1236"/>
    </location>
</feature>